<dbReference type="AlphaFoldDB" id="A0A5B6VUV9"/>
<keyword evidence="1" id="KW-0808">Transferase</keyword>
<gene>
    <name evidence="1" type="ORF">EPI10_023368</name>
</gene>
<dbReference type="PANTHER" id="PTHR33710:SF62">
    <property type="entry name" value="DUF4283 DOMAIN PROTEIN"/>
    <property type="match status" value="1"/>
</dbReference>
<dbReference type="OrthoDB" id="999895at2759"/>
<accession>A0A5B6VUV9</accession>
<keyword evidence="1" id="KW-0548">Nucleotidyltransferase</keyword>
<keyword evidence="1" id="KW-0695">RNA-directed DNA polymerase</keyword>
<name>A0A5B6VUV9_9ROSI</name>
<comment type="caution">
    <text evidence="1">The sequence shown here is derived from an EMBL/GenBank/DDBJ whole genome shotgun (WGS) entry which is preliminary data.</text>
</comment>
<evidence type="ECO:0000313" key="1">
    <source>
        <dbReference type="EMBL" id="KAA3472950.1"/>
    </source>
</evidence>
<proteinExistence type="predicted"/>
<sequence>MKQIRKKYGYVNGIDVCAGESRGGLFLGWKENLSIDLKSQRRKQRGRIEIYRQMATFREVMEDCELSDLGFSGKWFTWERGRLAENNIGERLDRGVANPEWWSCFPRHRSGTTIRRKFPFRFNAEWVLEEYFEVQVKRIWDSINEEFPGKHTSLGNSLKEWVRINKCIRHKTRKELSQKLAELKAR</sequence>
<protein>
    <submittedName>
        <fullName evidence="1">Reverse transcriptase</fullName>
    </submittedName>
</protein>
<dbReference type="Proteomes" id="UP000325315">
    <property type="component" value="Unassembled WGS sequence"/>
</dbReference>
<reference evidence="2" key="1">
    <citation type="journal article" date="2019" name="Plant Biotechnol. J.">
        <title>Genome sequencing of the Australian wild diploid species Gossypium australe highlights disease resistance and delayed gland morphogenesis.</title>
        <authorList>
            <person name="Cai Y."/>
            <person name="Cai X."/>
            <person name="Wang Q."/>
            <person name="Wang P."/>
            <person name="Zhang Y."/>
            <person name="Cai C."/>
            <person name="Xu Y."/>
            <person name="Wang K."/>
            <person name="Zhou Z."/>
            <person name="Wang C."/>
            <person name="Geng S."/>
            <person name="Li B."/>
            <person name="Dong Q."/>
            <person name="Hou Y."/>
            <person name="Wang H."/>
            <person name="Ai P."/>
            <person name="Liu Z."/>
            <person name="Yi F."/>
            <person name="Sun M."/>
            <person name="An G."/>
            <person name="Cheng J."/>
            <person name="Zhang Y."/>
            <person name="Shi Q."/>
            <person name="Xie Y."/>
            <person name="Shi X."/>
            <person name="Chang Y."/>
            <person name="Huang F."/>
            <person name="Chen Y."/>
            <person name="Hong S."/>
            <person name="Mi L."/>
            <person name="Sun Q."/>
            <person name="Zhang L."/>
            <person name="Zhou B."/>
            <person name="Peng R."/>
            <person name="Zhang X."/>
            <person name="Liu F."/>
        </authorList>
    </citation>
    <scope>NUCLEOTIDE SEQUENCE [LARGE SCALE GENOMIC DNA]</scope>
    <source>
        <strain evidence="2">cv. PA1801</strain>
    </source>
</reference>
<dbReference type="PANTHER" id="PTHR33710">
    <property type="entry name" value="BNAC02G09200D PROTEIN"/>
    <property type="match status" value="1"/>
</dbReference>
<dbReference type="GO" id="GO:0003964">
    <property type="term" value="F:RNA-directed DNA polymerase activity"/>
    <property type="evidence" value="ECO:0007669"/>
    <property type="project" value="UniProtKB-KW"/>
</dbReference>
<dbReference type="EMBL" id="SMMG02000005">
    <property type="protein sequence ID" value="KAA3472950.1"/>
    <property type="molecule type" value="Genomic_DNA"/>
</dbReference>
<dbReference type="SUPFAM" id="SSF56219">
    <property type="entry name" value="DNase I-like"/>
    <property type="match status" value="1"/>
</dbReference>
<keyword evidence="2" id="KW-1185">Reference proteome</keyword>
<dbReference type="InterPro" id="IPR036691">
    <property type="entry name" value="Endo/exonu/phosph_ase_sf"/>
</dbReference>
<evidence type="ECO:0000313" key="2">
    <source>
        <dbReference type="Proteomes" id="UP000325315"/>
    </source>
</evidence>
<organism evidence="1 2">
    <name type="scientific">Gossypium australe</name>
    <dbReference type="NCBI Taxonomy" id="47621"/>
    <lineage>
        <taxon>Eukaryota</taxon>
        <taxon>Viridiplantae</taxon>
        <taxon>Streptophyta</taxon>
        <taxon>Embryophyta</taxon>
        <taxon>Tracheophyta</taxon>
        <taxon>Spermatophyta</taxon>
        <taxon>Magnoliopsida</taxon>
        <taxon>eudicotyledons</taxon>
        <taxon>Gunneridae</taxon>
        <taxon>Pentapetalae</taxon>
        <taxon>rosids</taxon>
        <taxon>malvids</taxon>
        <taxon>Malvales</taxon>
        <taxon>Malvaceae</taxon>
        <taxon>Malvoideae</taxon>
        <taxon>Gossypium</taxon>
    </lineage>
</organism>